<keyword evidence="3" id="KW-0808">Transferase</keyword>
<dbReference type="PANTHER" id="PTHR14647">
    <property type="entry name" value="GALACTOSE-3-O-SULFOTRANSFERASE"/>
    <property type="match status" value="1"/>
</dbReference>
<evidence type="ECO:0000256" key="4">
    <source>
        <dbReference type="ARBA" id="ARBA00022692"/>
    </source>
</evidence>
<keyword evidence="8" id="KW-0472">Membrane</keyword>
<dbReference type="RefSeq" id="XP_009061116.1">
    <property type="nucleotide sequence ID" value="XM_009062868.1"/>
</dbReference>
<evidence type="ECO:0000256" key="1">
    <source>
        <dbReference type="ARBA" id="ARBA00004323"/>
    </source>
</evidence>
<dbReference type="SUPFAM" id="SSF52540">
    <property type="entry name" value="P-loop containing nucleoside triphosphate hydrolases"/>
    <property type="match status" value="1"/>
</dbReference>
<feature type="non-terminal residue" evidence="10">
    <location>
        <position position="245"/>
    </location>
</feature>
<evidence type="ECO:0000313" key="10">
    <source>
        <dbReference type="EMBL" id="ESO88191.1"/>
    </source>
</evidence>
<dbReference type="GO" id="GO:0000139">
    <property type="term" value="C:Golgi membrane"/>
    <property type="evidence" value="ECO:0007669"/>
    <property type="project" value="UniProtKB-SubCell"/>
</dbReference>
<dbReference type="Proteomes" id="UP000030746">
    <property type="component" value="Unassembled WGS sequence"/>
</dbReference>
<protein>
    <recommendedName>
        <fullName evidence="12">Sulfotransferase domain-containing protein</fullName>
    </recommendedName>
</protein>
<proteinExistence type="inferred from homology"/>
<dbReference type="InterPro" id="IPR027417">
    <property type="entry name" value="P-loop_NTPase"/>
</dbReference>
<accession>V4A4J9</accession>
<evidence type="ECO:0000256" key="7">
    <source>
        <dbReference type="ARBA" id="ARBA00023034"/>
    </source>
</evidence>
<dbReference type="GO" id="GO:0009247">
    <property type="term" value="P:glycolipid biosynthetic process"/>
    <property type="evidence" value="ECO:0007669"/>
    <property type="project" value="InterPro"/>
</dbReference>
<dbReference type="HOGENOM" id="CLU_040616_0_1_1"/>
<keyword evidence="6" id="KW-1133">Transmembrane helix</keyword>
<sequence length="245" mass="29011">HVGYLKVHKTGSTTIQNIFNRYVLHHNLTELLPSRGNYLSDYSGKPIWHVLPPPGNKTFDMLFYHCTFNDKIFQTLLPADTVYIASVRNPVTRFMSAFCYYRELFAGDKNYYLNMVSGKGSELVHNFLQNIKSYDKELLSDTRNRMTGDFGYPTRYFNDLDFFKDYLQHIGQFFDFVLVAERFEESIIYMRRLLGWSLKDVIQIKINTWSKSSNCKTQLSPNEVEVYRHHSPLDFKLYNYFLSKF</sequence>
<evidence type="ECO:0000256" key="2">
    <source>
        <dbReference type="ARBA" id="ARBA00008124"/>
    </source>
</evidence>
<evidence type="ECO:0000256" key="5">
    <source>
        <dbReference type="ARBA" id="ARBA00022968"/>
    </source>
</evidence>
<dbReference type="KEGG" id="lgi:LOTGIDRAFT_84378"/>
<dbReference type="Gene3D" id="3.40.50.300">
    <property type="entry name" value="P-loop containing nucleotide triphosphate hydrolases"/>
    <property type="match status" value="1"/>
</dbReference>
<keyword evidence="4" id="KW-0812">Transmembrane</keyword>
<evidence type="ECO:0000313" key="11">
    <source>
        <dbReference type="Proteomes" id="UP000030746"/>
    </source>
</evidence>
<name>V4A4J9_LOTGI</name>
<evidence type="ECO:0000256" key="9">
    <source>
        <dbReference type="ARBA" id="ARBA00023180"/>
    </source>
</evidence>
<comment type="subcellular location">
    <subcellularLocation>
        <location evidence="1">Golgi apparatus membrane</location>
        <topology evidence="1">Single-pass type II membrane protein</topology>
    </subcellularLocation>
</comment>
<dbReference type="InterPro" id="IPR009729">
    <property type="entry name" value="Gal-3-0_sulfotransfrase"/>
</dbReference>
<dbReference type="OMA" id="CTEPVKH"/>
<feature type="non-terminal residue" evidence="10">
    <location>
        <position position="1"/>
    </location>
</feature>
<dbReference type="OrthoDB" id="514299at2759"/>
<dbReference type="GeneID" id="20252608"/>
<gene>
    <name evidence="10" type="ORF">LOTGIDRAFT_84378</name>
</gene>
<evidence type="ECO:0000256" key="3">
    <source>
        <dbReference type="ARBA" id="ARBA00022679"/>
    </source>
</evidence>
<dbReference type="EMBL" id="KB202752">
    <property type="protein sequence ID" value="ESO88191.1"/>
    <property type="molecule type" value="Genomic_DNA"/>
</dbReference>
<evidence type="ECO:0008006" key="12">
    <source>
        <dbReference type="Google" id="ProtNLM"/>
    </source>
</evidence>
<dbReference type="GO" id="GO:0001733">
    <property type="term" value="F:galactosylceramide sulfotransferase activity"/>
    <property type="evidence" value="ECO:0007669"/>
    <property type="project" value="InterPro"/>
</dbReference>
<dbReference type="PANTHER" id="PTHR14647:SF87">
    <property type="entry name" value="PUTATIVE-RELATED"/>
    <property type="match status" value="1"/>
</dbReference>
<keyword evidence="7" id="KW-0333">Golgi apparatus</keyword>
<evidence type="ECO:0000256" key="8">
    <source>
        <dbReference type="ARBA" id="ARBA00023136"/>
    </source>
</evidence>
<dbReference type="Pfam" id="PF06990">
    <property type="entry name" value="Gal-3-0_sulfotr"/>
    <property type="match status" value="1"/>
</dbReference>
<keyword evidence="9" id="KW-0325">Glycoprotein</keyword>
<evidence type="ECO:0000256" key="6">
    <source>
        <dbReference type="ARBA" id="ARBA00022989"/>
    </source>
</evidence>
<dbReference type="AlphaFoldDB" id="V4A4J9"/>
<comment type="similarity">
    <text evidence="2">Belongs to the galactose-3-O-sulfotransferase family.</text>
</comment>
<reference evidence="10 11" key="1">
    <citation type="journal article" date="2013" name="Nature">
        <title>Insights into bilaterian evolution from three spiralian genomes.</title>
        <authorList>
            <person name="Simakov O."/>
            <person name="Marletaz F."/>
            <person name="Cho S.J."/>
            <person name="Edsinger-Gonzales E."/>
            <person name="Havlak P."/>
            <person name="Hellsten U."/>
            <person name="Kuo D.H."/>
            <person name="Larsson T."/>
            <person name="Lv J."/>
            <person name="Arendt D."/>
            <person name="Savage R."/>
            <person name="Osoegawa K."/>
            <person name="de Jong P."/>
            <person name="Grimwood J."/>
            <person name="Chapman J.A."/>
            <person name="Shapiro H."/>
            <person name="Aerts A."/>
            <person name="Otillar R.P."/>
            <person name="Terry A.Y."/>
            <person name="Boore J.L."/>
            <person name="Grigoriev I.V."/>
            <person name="Lindberg D.R."/>
            <person name="Seaver E.C."/>
            <person name="Weisblat D.A."/>
            <person name="Putnam N.H."/>
            <person name="Rokhsar D.S."/>
        </authorList>
    </citation>
    <scope>NUCLEOTIDE SEQUENCE [LARGE SCALE GENOMIC DNA]</scope>
</reference>
<dbReference type="CTD" id="20252608"/>
<organism evidence="10 11">
    <name type="scientific">Lottia gigantea</name>
    <name type="common">Giant owl limpet</name>
    <dbReference type="NCBI Taxonomy" id="225164"/>
    <lineage>
        <taxon>Eukaryota</taxon>
        <taxon>Metazoa</taxon>
        <taxon>Spiralia</taxon>
        <taxon>Lophotrochozoa</taxon>
        <taxon>Mollusca</taxon>
        <taxon>Gastropoda</taxon>
        <taxon>Patellogastropoda</taxon>
        <taxon>Lottioidea</taxon>
        <taxon>Lottiidae</taxon>
        <taxon>Lottia</taxon>
    </lineage>
</organism>
<keyword evidence="5" id="KW-0735">Signal-anchor</keyword>
<keyword evidence="11" id="KW-1185">Reference proteome</keyword>